<keyword evidence="1" id="KW-1133">Transmembrane helix</keyword>
<dbReference type="InterPro" id="IPR006674">
    <property type="entry name" value="HD_domain"/>
</dbReference>
<feature type="domain" description="HD/PDEase" evidence="2">
    <location>
        <begin position="464"/>
        <end position="626"/>
    </location>
</feature>
<keyword evidence="1" id="KW-0812">Transmembrane</keyword>
<gene>
    <name evidence="3" type="ORF">ERL59_10405</name>
</gene>
<dbReference type="RefSeq" id="WP_160646179.1">
    <property type="nucleotide sequence ID" value="NZ_SIJB01000024.1"/>
</dbReference>
<dbReference type="OrthoDB" id="9806952at2"/>
<dbReference type="PANTHER" id="PTHR36442">
    <property type="entry name" value="CYCLIC-DI-AMP PHOSPHODIESTERASE PGPH"/>
    <property type="match status" value="1"/>
</dbReference>
<feature type="transmembrane region" description="Helical" evidence="1">
    <location>
        <begin position="383"/>
        <end position="401"/>
    </location>
</feature>
<dbReference type="SUPFAM" id="SSF109604">
    <property type="entry name" value="HD-domain/PDEase-like"/>
    <property type="match status" value="1"/>
</dbReference>
<dbReference type="Pfam" id="PF01966">
    <property type="entry name" value="HD"/>
    <property type="match status" value="1"/>
</dbReference>
<feature type="transmembrane region" description="Helical" evidence="1">
    <location>
        <begin position="407"/>
        <end position="435"/>
    </location>
</feature>
<sequence length="697" mass="79080">MTSAKSSENKQAFINGWKQSKLVRVFLYFILMLVFFLSSYQHLIVSDKNMGENTSEKEINQETPIYSEYSINSLDFLEHIFDKLEQINLDATFTYEEKTEIYKLYFLEEYNKFVEDNIKTMQQSEDSLDAAFIQEIENQLIDQQYDFPVEAFFKLPRLSQAEIIKMSAVAESIVKNLMKEQIKEADIMRGKVAEMVNASNLSDDDSRVLVTEIARFSIFPNYFYDAAATKEALSSTKTTETNYLQVVGLILLVILFVVFLYMYIKQSNLQIRNNNVQLLMLVFIFIINMMGMKIVALGHSLDYPYLGFLAPVALGSMLIAILLDYKLAFISSILFSIFASIIFNFENQMFLFDYRYGIVASVICFTSIFAVHKASQRSSILKAGILITIAACTSITAIFLITNENVISNYIFSLTFALMNGLLTAVFVIGILPFFEAAFGILSPVKLVELSNPNHPLLRKLLTETPGTYHHSVMVANLSEAAAESIGANGLLCRVGSFYHDVGKTKRPNYFIENQVNSENPHDTIDPDLSKSIIISHARDGVEMLKEYKMPKAICDIAEQHHGTTLLKYFYFKAKKQQELTGELEEEVKESDFRYPGPKAQFKEAAIVGLCDCVEAAVRSLSNPKMDQINTMVDKIIKDRLEDQQLNECDLTLKEIDTIAKSLKETLLGIFHSRIEYPELPSRDKKGVTKDEATVSI</sequence>
<name>A0A6N9Q3J7_9BACL</name>
<dbReference type="InterPro" id="IPR003607">
    <property type="entry name" value="HD/PDEase_dom"/>
</dbReference>
<proteinExistence type="predicted"/>
<keyword evidence="1" id="KW-0472">Membrane</keyword>
<feature type="transmembrane region" description="Helical" evidence="1">
    <location>
        <begin position="327"/>
        <end position="345"/>
    </location>
</feature>
<dbReference type="InterPro" id="IPR052722">
    <property type="entry name" value="PgpH_phosphodiesterase"/>
</dbReference>
<dbReference type="EMBL" id="SIJB01000024">
    <property type="protein sequence ID" value="NBI29372.1"/>
    <property type="molecule type" value="Genomic_DNA"/>
</dbReference>
<accession>A0A6N9Q3J7</accession>
<keyword evidence="4" id="KW-1185">Reference proteome</keyword>
<dbReference type="Gene3D" id="1.10.3210.10">
    <property type="entry name" value="Hypothetical protein af1432"/>
    <property type="match status" value="1"/>
</dbReference>
<dbReference type="SMART" id="SM00471">
    <property type="entry name" value="HDc"/>
    <property type="match status" value="1"/>
</dbReference>
<feature type="transmembrane region" description="Helical" evidence="1">
    <location>
        <begin position="276"/>
        <end position="297"/>
    </location>
</feature>
<dbReference type="Pfam" id="PF07698">
    <property type="entry name" value="7TM-7TMR_HD"/>
    <property type="match status" value="1"/>
</dbReference>
<evidence type="ECO:0000259" key="2">
    <source>
        <dbReference type="SMART" id="SM00471"/>
    </source>
</evidence>
<protein>
    <submittedName>
        <fullName evidence="3">HDIG domain-containing protein</fullName>
    </submittedName>
</protein>
<dbReference type="InterPro" id="IPR006675">
    <property type="entry name" value="HDIG_dom"/>
</dbReference>
<feature type="transmembrane region" description="Helical" evidence="1">
    <location>
        <begin position="243"/>
        <end position="264"/>
    </location>
</feature>
<evidence type="ECO:0000313" key="3">
    <source>
        <dbReference type="EMBL" id="NBI29372.1"/>
    </source>
</evidence>
<dbReference type="InterPro" id="IPR011624">
    <property type="entry name" value="Metal-dep_PHydrolase_7TM_extra"/>
</dbReference>
<feature type="transmembrane region" description="Helical" evidence="1">
    <location>
        <begin position="351"/>
        <end position="371"/>
    </location>
</feature>
<dbReference type="Pfam" id="PF07697">
    <property type="entry name" value="7TMR-HDED"/>
    <property type="match status" value="1"/>
</dbReference>
<evidence type="ECO:0000313" key="4">
    <source>
        <dbReference type="Proteomes" id="UP000448943"/>
    </source>
</evidence>
<dbReference type="CDD" id="cd00077">
    <property type="entry name" value="HDc"/>
    <property type="match status" value="1"/>
</dbReference>
<dbReference type="AlphaFoldDB" id="A0A6N9Q3J7"/>
<comment type="caution">
    <text evidence="3">The sequence shown here is derived from an EMBL/GenBank/DDBJ whole genome shotgun (WGS) entry which is preliminary data.</text>
</comment>
<organism evidence="3 4">
    <name type="scientific">Chengkuizengella marina</name>
    <dbReference type="NCBI Taxonomy" id="2507566"/>
    <lineage>
        <taxon>Bacteria</taxon>
        <taxon>Bacillati</taxon>
        <taxon>Bacillota</taxon>
        <taxon>Bacilli</taxon>
        <taxon>Bacillales</taxon>
        <taxon>Paenibacillaceae</taxon>
        <taxon>Chengkuizengella</taxon>
    </lineage>
</organism>
<dbReference type="PANTHER" id="PTHR36442:SF1">
    <property type="entry name" value="CYCLIC-DI-AMP PHOSPHODIESTERASE PGPH"/>
    <property type="match status" value="1"/>
</dbReference>
<dbReference type="Proteomes" id="UP000448943">
    <property type="component" value="Unassembled WGS sequence"/>
</dbReference>
<evidence type="ECO:0000256" key="1">
    <source>
        <dbReference type="SAM" id="Phobius"/>
    </source>
</evidence>
<feature type="transmembrane region" description="Helical" evidence="1">
    <location>
        <begin position="21"/>
        <end position="40"/>
    </location>
</feature>
<dbReference type="InterPro" id="IPR011621">
    <property type="entry name" value="Metal-dep_PHydrolase_7TM_intra"/>
</dbReference>
<dbReference type="NCBIfam" id="TIGR00277">
    <property type="entry name" value="HDIG"/>
    <property type="match status" value="1"/>
</dbReference>
<reference evidence="3 4" key="1">
    <citation type="submission" date="2019-01" db="EMBL/GenBank/DDBJ databases">
        <title>Chengkuizengella sp. nov., isolated from deep-sea sediment of East Pacific Ocean.</title>
        <authorList>
            <person name="Yang J."/>
            <person name="Lai Q."/>
            <person name="Shao Z."/>
        </authorList>
    </citation>
    <scope>NUCLEOTIDE SEQUENCE [LARGE SCALE GENOMIC DNA]</scope>
    <source>
        <strain evidence="3 4">YPA3-1-1</strain>
    </source>
</reference>
<feature type="transmembrane region" description="Helical" evidence="1">
    <location>
        <begin position="303"/>
        <end position="322"/>
    </location>
</feature>